<evidence type="ECO:0000313" key="4">
    <source>
        <dbReference type="Proteomes" id="UP000006919"/>
    </source>
</evidence>
<protein>
    <recommendedName>
        <fullName evidence="5">Secreted protein</fullName>
    </recommendedName>
</protein>
<organism evidence="3 4">
    <name type="scientific">Ruminococcus albus (strain ATCC 27210 / DSM 20455 / JCM 14654 / NCDO 2250 / 7)</name>
    <dbReference type="NCBI Taxonomy" id="697329"/>
    <lineage>
        <taxon>Bacteria</taxon>
        <taxon>Bacillati</taxon>
        <taxon>Bacillota</taxon>
        <taxon>Clostridia</taxon>
        <taxon>Eubacteriales</taxon>
        <taxon>Oscillospiraceae</taxon>
        <taxon>Ruminococcus</taxon>
    </lineage>
</organism>
<evidence type="ECO:0008006" key="5">
    <source>
        <dbReference type="Google" id="ProtNLM"/>
    </source>
</evidence>
<feature type="chain" id="PRO_5038608322" description="Secreted protein" evidence="2">
    <location>
        <begin position="20"/>
        <end position="128"/>
    </location>
</feature>
<dbReference type="PROSITE" id="PS51257">
    <property type="entry name" value="PROKAR_LIPOPROTEIN"/>
    <property type="match status" value="1"/>
</dbReference>
<feature type="compositionally biased region" description="Polar residues" evidence="1">
    <location>
        <begin position="28"/>
        <end position="42"/>
    </location>
</feature>
<dbReference type="EMBL" id="CP002405">
    <property type="protein sequence ID" value="ADU24136.1"/>
    <property type="molecule type" value="Genomic_DNA"/>
</dbReference>
<dbReference type="AlphaFoldDB" id="E6UKE0"/>
<evidence type="ECO:0000313" key="3">
    <source>
        <dbReference type="EMBL" id="ADU24136.1"/>
    </source>
</evidence>
<feature type="compositionally biased region" description="Acidic residues" evidence="1">
    <location>
        <begin position="46"/>
        <end position="55"/>
    </location>
</feature>
<dbReference type="HOGENOM" id="CLU_1957938_0_0_9"/>
<reference evidence="4" key="1">
    <citation type="journal article" date="2011" name="J. Bacteriol.">
        <title>Complete genome of the cellulolytic ruminal bacterium Ruminococcus albus 7.</title>
        <authorList>
            <person name="Suen G."/>
            <person name="Stevenson D.M."/>
            <person name="Bruce D.C."/>
            <person name="Chertkov O."/>
            <person name="Copeland A."/>
            <person name="Cheng J.F."/>
            <person name="Detter C."/>
            <person name="Detter J.C."/>
            <person name="Goodwin L.A."/>
            <person name="Han C.S."/>
            <person name="Hauser L.J."/>
            <person name="Ivanova N.N."/>
            <person name="Kyrpides N.C."/>
            <person name="Land M.L."/>
            <person name="Lapidus A."/>
            <person name="Lucas S."/>
            <person name="Ovchinnikova G."/>
            <person name="Pitluck S."/>
            <person name="Tapia R."/>
            <person name="Woyke T."/>
            <person name="Boyum J."/>
            <person name="Mead D."/>
            <person name="Weimer P.J."/>
        </authorList>
    </citation>
    <scope>NUCLEOTIDE SEQUENCE [LARGE SCALE GENOMIC DNA]</scope>
    <source>
        <strain evidence="4">ATCC 27210 / DSM 20455 / JCM 14654 / NCDO 2250 / 7</strain>
        <plasmid evidence="4">pRUMAL02</plasmid>
    </source>
</reference>
<evidence type="ECO:0000256" key="1">
    <source>
        <dbReference type="SAM" id="MobiDB-lite"/>
    </source>
</evidence>
<feature type="signal peptide" evidence="2">
    <location>
        <begin position="1"/>
        <end position="19"/>
    </location>
</feature>
<sequence length="128" mass="13155" precursor="true">MRILSYAAALIMAAAVCMTLVGCKNGNEESAANTDDSNSGVSTDPVEAESSETADSDTQSIADSTSSSSEISDDPGIPVIVNEAVTGTGHSGWEDPSVPVNGDHTSAGNYDNDAESRDEYELPIIPVS</sequence>
<accession>E6UKE0</accession>
<gene>
    <name evidence="3" type="ordered locus">Rumal_3698</name>
</gene>
<dbReference type="RefSeq" id="WP_013483681.1">
    <property type="nucleotide sequence ID" value="NC_014825.1"/>
</dbReference>
<keyword evidence="3" id="KW-0614">Plasmid</keyword>
<name>E6UKE0_RUMA7</name>
<evidence type="ECO:0000256" key="2">
    <source>
        <dbReference type="SAM" id="SignalP"/>
    </source>
</evidence>
<keyword evidence="2" id="KW-0732">Signal</keyword>
<dbReference type="KEGG" id="ral:Rumal_3698"/>
<feature type="region of interest" description="Disordered" evidence="1">
    <location>
        <begin position="26"/>
        <end position="128"/>
    </location>
</feature>
<feature type="compositionally biased region" description="Low complexity" evidence="1">
    <location>
        <begin position="56"/>
        <end position="70"/>
    </location>
</feature>
<proteinExistence type="predicted"/>
<geneLocation type="plasmid" evidence="3 4">
    <name>pRUMAL02</name>
</geneLocation>
<dbReference type="Proteomes" id="UP000006919">
    <property type="component" value="Plasmid pRUMAL02"/>
</dbReference>